<keyword evidence="4" id="KW-0443">Lipid metabolism</keyword>
<dbReference type="EC" id="6.2.1.-" evidence="7"/>
<dbReference type="Gene3D" id="3.30.300.30">
    <property type="match status" value="1"/>
</dbReference>
<evidence type="ECO:0000259" key="6">
    <source>
        <dbReference type="PROSITE" id="PS50075"/>
    </source>
</evidence>
<dbReference type="PANTHER" id="PTHR22754">
    <property type="entry name" value="DISCO-INTERACTING PROTEIN 2 DIP2 -RELATED"/>
    <property type="match status" value="1"/>
</dbReference>
<feature type="transmembrane region" description="Helical" evidence="5">
    <location>
        <begin position="63"/>
        <end position="88"/>
    </location>
</feature>
<dbReference type="FunFam" id="3.40.50.12780:FF:000013">
    <property type="entry name" value="Long-chain-fatty-acid--AMP ligase FadD32"/>
    <property type="match status" value="1"/>
</dbReference>
<dbReference type="Pfam" id="PF00550">
    <property type="entry name" value="PP-binding"/>
    <property type="match status" value="1"/>
</dbReference>
<comment type="similarity">
    <text evidence="1">Belongs to the ATP-dependent AMP-binding enzyme family.</text>
</comment>
<keyword evidence="5" id="KW-0812">Transmembrane</keyword>
<keyword evidence="5" id="KW-1133">Transmembrane helix</keyword>
<evidence type="ECO:0000256" key="2">
    <source>
        <dbReference type="ARBA" id="ARBA00022598"/>
    </source>
</evidence>
<dbReference type="KEGG" id="lfa:LFA_2521"/>
<keyword evidence="2 7" id="KW-0436">Ligase</keyword>
<name>A0A098G613_9GAMM</name>
<dbReference type="Gene3D" id="1.10.1200.10">
    <property type="entry name" value="ACP-like"/>
    <property type="match status" value="1"/>
</dbReference>
<dbReference type="GO" id="GO:0005886">
    <property type="term" value="C:plasma membrane"/>
    <property type="evidence" value="ECO:0007669"/>
    <property type="project" value="TreeGrafter"/>
</dbReference>
<gene>
    <name evidence="7" type="ORF">LFA_2521</name>
</gene>
<dbReference type="GO" id="GO:0016874">
    <property type="term" value="F:ligase activity"/>
    <property type="evidence" value="ECO:0007669"/>
    <property type="project" value="UniProtKB-KW"/>
</dbReference>
<reference evidence="8" key="1">
    <citation type="submission" date="2014-09" db="EMBL/GenBank/DDBJ databases">
        <authorList>
            <person name="Gomez-Valero L."/>
        </authorList>
    </citation>
    <scope>NUCLEOTIDE SEQUENCE [LARGE SCALE GENOMIC DNA]</scope>
    <source>
        <strain evidence="8">ATCC700992</strain>
    </source>
</reference>
<keyword evidence="3" id="KW-0276">Fatty acid metabolism</keyword>
<dbReference type="InterPro" id="IPR040097">
    <property type="entry name" value="FAAL/FAAC"/>
</dbReference>
<dbReference type="HOGENOM" id="CLU_000022_23_7_6"/>
<dbReference type="GO" id="GO:0006633">
    <property type="term" value="P:fatty acid biosynthetic process"/>
    <property type="evidence" value="ECO:0007669"/>
    <property type="project" value="TreeGrafter"/>
</dbReference>
<dbReference type="AlphaFoldDB" id="A0A098G613"/>
<dbReference type="EMBL" id="LN614827">
    <property type="protein sequence ID" value="CEG57892.1"/>
    <property type="molecule type" value="Genomic_DNA"/>
</dbReference>
<dbReference type="Gene3D" id="3.40.50.12780">
    <property type="entry name" value="N-terminal domain of ligase-like"/>
    <property type="match status" value="1"/>
</dbReference>
<dbReference type="PROSITE" id="PS50075">
    <property type="entry name" value="CARRIER"/>
    <property type="match status" value="1"/>
</dbReference>
<proteinExistence type="inferred from homology"/>
<dbReference type="SUPFAM" id="SSF56801">
    <property type="entry name" value="Acetyl-CoA synthetase-like"/>
    <property type="match status" value="1"/>
</dbReference>
<dbReference type="CDD" id="cd05931">
    <property type="entry name" value="FAAL"/>
    <property type="match status" value="1"/>
</dbReference>
<dbReference type="InterPro" id="IPR000873">
    <property type="entry name" value="AMP-dep_synth/lig_dom"/>
</dbReference>
<dbReference type="SUPFAM" id="SSF47336">
    <property type="entry name" value="ACP-like"/>
    <property type="match status" value="1"/>
</dbReference>
<dbReference type="GO" id="GO:0071766">
    <property type="term" value="P:Actinobacterium-type cell wall biogenesis"/>
    <property type="evidence" value="ECO:0007669"/>
    <property type="project" value="UniProtKB-ARBA"/>
</dbReference>
<dbReference type="Pfam" id="PF23024">
    <property type="entry name" value="AMP-dom_DIP2-like"/>
    <property type="match status" value="1"/>
</dbReference>
<dbReference type="Pfam" id="PF00501">
    <property type="entry name" value="AMP-binding"/>
    <property type="match status" value="1"/>
</dbReference>
<dbReference type="PANTHER" id="PTHR22754:SF32">
    <property type="entry name" value="DISCO-INTERACTING PROTEIN 2"/>
    <property type="match status" value="1"/>
</dbReference>
<keyword evidence="8" id="KW-1185">Reference proteome</keyword>
<keyword evidence="5" id="KW-0472">Membrane</keyword>
<sequence length="695" mass="78520">MSKPYKNLAELLESAAYTNPTQSFTFTTYDNHSSESITFVELLIKAREIAAIIQNKVQRGDRVILLFAPGINFITAFYGCIISGAIAVPLPPPVNVESAIRFENVVKNSQPKLILSEKKVTSKLYAIAKIGRLRKLPFFISIYNYFSKISWSQTTFIHHKIQMFGLPWVELDALKKKEKNLKLNEIDSEPFEHCYIQYTSGSTRQPQGVIMNHANVISNLEGIKTRLNVTSSDVAVSWLPYYHDMGLIGYLFGPIMYRASCYLMSPFDFLRNPYNWLHNISEHGGTVTSAPNFAYDLCVSKITEEQKSNLDLSTLHIAMSGGEPIQADTLQRFTEKFKECGFNYDAFVPAYGLAESTVAVSMKGRKEPVIYLNLDKDDLRQNTVSVLPMDAVEGKLLYSCGKLLPDQEVVIVNTENNTVVKSDNIGEIWLKGPYVAQGYWEDSVDANQIFTSFLQDGSGPYLRTGDLGFIHKEHLYITGRFKDLIIIRGHNYYPHDIEQTIEQCYSGIKQGYTVAFSINSAFEEKLVIVSEIVSSKIFNNEECIDAIKNAVSKSHGLAPYEIVLIPAKTLQKTTSGKIQRQKTKQLFLNKSLPIIGHWRTKDEAHSIVTAVHHPSYAPNDVHKWLLSWIKAKKNLSEDEINKIKDVAHLGMDSLHLTEFVVDLKNKFNISIDPLDLLNCGSIEQLAHHLVSLRRN</sequence>
<organism evidence="7 8">
    <name type="scientific">Legionella fallonii LLAP-10</name>
    <dbReference type="NCBI Taxonomy" id="1212491"/>
    <lineage>
        <taxon>Bacteria</taxon>
        <taxon>Pseudomonadati</taxon>
        <taxon>Pseudomonadota</taxon>
        <taxon>Gammaproteobacteria</taxon>
        <taxon>Legionellales</taxon>
        <taxon>Legionellaceae</taxon>
        <taxon>Legionella</taxon>
    </lineage>
</organism>
<dbReference type="RefSeq" id="WP_045096308.1">
    <property type="nucleotide sequence ID" value="NZ_LN614827.1"/>
</dbReference>
<evidence type="ECO:0000256" key="3">
    <source>
        <dbReference type="ARBA" id="ARBA00022832"/>
    </source>
</evidence>
<feature type="domain" description="Carrier" evidence="6">
    <location>
        <begin position="617"/>
        <end position="693"/>
    </location>
</feature>
<dbReference type="InterPro" id="IPR025110">
    <property type="entry name" value="AMP-bd_C"/>
</dbReference>
<dbReference type="OrthoDB" id="8476759at2"/>
<accession>A0A098G613</accession>
<evidence type="ECO:0000256" key="5">
    <source>
        <dbReference type="SAM" id="Phobius"/>
    </source>
</evidence>
<dbReference type="InterPro" id="IPR042099">
    <property type="entry name" value="ANL_N_sf"/>
</dbReference>
<dbReference type="Proteomes" id="UP000032430">
    <property type="component" value="Chromosome I"/>
</dbReference>
<evidence type="ECO:0000313" key="8">
    <source>
        <dbReference type="Proteomes" id="UP000032430"/>
    </source>
</evidence>
<protein>
    <submittedName>
        <fullName evidence="7">Putative Long-chain-fatty-acid--AMP ligase FadD29</fullName>
        <ecNumber evidence="7">6.2.1.-</ecNumber>
    </submittedName>
</protein>
<evidence type="ECO:0000256" key="4">
    <source>
        <dbReference type="ARBA" id="ARBA00023098"/>
    </source>
</evidence>
<dbReference type="STRING" id="1212491.LFA_2521"/>
<dbReference type="InterPro" id="IPR036736">
    <property type="entry name" value="ACP-like_sf"/>
</dbReference>
<dbReference type="InterPro" id="IPR009081">
    <property type="entry name" value="PP-bd_ACP"/>
</dbReference>
<evidence type="ECO:0000313" key="7">
    <source>
        <dbReference type="EMBL" id="CEG57892.1"/>
    </source>
</evidence>
<dbReference type="GO" id="GO:0070566">
    <property type="term" value="F:adenylyltransferase activity"/>
    <property type="evidence" value="ECO:0007669"/>
    <property type="project" value="TreeGrafter"/>
</dbReference>
<dbReference type="InterPro" id="IPR045851">
    <property type="entry name" value="AMP-bd_C_sf"/>
</dbReference>
<evidence type="ECO:0000256" key="1">
    <source>
        <dbReference type="ARBA" id="ARBA00006432"/>
    </source>
</evidence>